<organism evidence="5 8">
    <name type="scientific">Glycine soja</name>
    <name type="common">Wild soybean</name>
    <dbReference type="NCBI Taxonomy" id="3848"/>
    <lineage>
        <taxon>Eukaryota</taxon>
        <taxon>Viridiplantae</taxon>
        <taxon>Streptophyta</taxon>
        <taxon>Embryophyta</taxon>
        <taxon>Tracheophyta</taxon>
        <taxon>Spermatophyta</taxon>
        <taxon>Magnoliopsida</taxon>
        <taxon>eudicotyledons</taxon>
        <taxon>Gunneridae</taxon>
        <taxon>Pentapetalae</taxon>
        <taxon>rosids</taxon>
        <taxon>fabids</taxon>
        <taxon>Fabales</taxon>
        <taxon>Fabaceae</taxon>
        <taxon>Papilionoideae</taxon>
        <taxon>50 kb inversion clade</taxon>
        <taxon>NPAAA clade</taxon>
        <taxon>indigoferoid/millettioid clade</taxon>
        <taxon>Phaseoleae</taxon>
        <taxon>Glycine</taxon>
        <taxon>Glycine subgen. Soja</taxon>
    </lineage>
</organism>
<keyword evidence="2" id="KW-0812">Transmembrane</keyword>
<protein>
    <submittedName>
        <fullName evidence="3">UPF0481 protein isoform A</fullName>
    </submittedName>
    <submittedName>
        <fullName evidence="4">UPF0481 protein isoform B</fullName>
    </submittedName>
    <submittedName>
        <fullName evidence="5">UPF0481 protein isoform C</fullName>
    </submittedName>
    <submittedName>
        <fullName evidence="6">UPF0481 protein isoform D</fullName>
    </submittedName>
    <submittedName>
        <fullName evidence="7">UPF0481 protein isoform E</fullName>
    </submittedName>
</protein>
<dbReference type="Gramene" id="XM_028343651.1">
    <property type="protein sequence ID" value="XP_028199452.1"/>
    <property type="gene ID" value="LOC114383951"/>
</dbReference>
<evidence type="ECO:0000313" key="5">
    <source>
        <dbReference type="EMBL" id="RZC23878.1"/>
    </source>
</evidence>
<evidence type="ECO:0000256" key="1">
    <source>
        <dbReference type="SAM" id="MobiDB-lite"/>
    </source>
</evidence>
<proteinExistence type="predicted"/>
<dbReference type="InterPro" id="IPR004158">
    <property type="entry name" value="DUF247_pln"/>
</dbReference>
<feature type="transmembrane region" description="Helical" evidence="2">
    <location>
        <begin position="448"/>
        <end position="467"/>
    </location>
</feature>
<dbReference type="EMBL" id="QZWG01000002">
    <property type="protein sequence ID" value="RZC23878.1"/>
    <property type="molecule type" value="Genomic_DNA"/>
</dbReference>
<evidence type="ECO:0000313" key="7">
    <source>
        <dbReference type="EMBL" id="RZC23880.1"/>
    </source>
</evidence>
<dbReference type="EMBL" id="QZWG01000002">
    <property type="protein sequence ID" value="RZC23876.1"/>
    <property type="molecule type" value="Genomic_DNA"/>
</dbReference>
<dbReference type="EMBL" id="QZWG01000002">
    <property type="protein sequence ID" value="RZC23877.1"/>
    <property type="molecule type" value="Genomic_DNA"/>
</dbReference>
<keyword evidence="2" id="KW-1133">Transmembrane helix</keyword>
<keyword evidence="2" id="KW-0472">Membrane</keyword>
<comment type="caution">
    <text evidence="5">The sequence shown here is derived from an EMBL/GenBank/DDBJ whole genome shotgun (WGS) entry which is preliminary data.</text>
</comment>
<dbReference type="Proteomes" id="UP000289340">
    <property type="component" value="Chromosome 2"/>
</dbReference>
<accession>A0A445LKU1</accession>
<feature type="region of interest" description="Disordered" evidence="1">
    <location>
        <begin position="1"/>
        <end position="25"/>
    </location>
</feature>
<feature type="compositionally biased region" description="Low complexity" evidence="1">
    <location>
        <begin position="10"/>
        <end position="22"/>
    </location>
</feature>
<dbReference type="Pfam" id="PF03140">
    <property type="entry name" value="DUF247"/>
    <property type="match status" value="1"/>
</dbReference>
<evidence type="ECO:0000256" key="2">
    <source>
        <dbReference type="SAM" id="Phobius"/>
    </source>
</evidence>
<evidence type="ECO:0000313" key="6">
    <source>
        <dbReference type="EMBL" id="RZC23879.1"/>
    </source>
</evidence>
<dbReference type="Gramene" id="XM_028343654.1">
    <property type="protein sequence ID" value="XP_028199455.1"/>
    <property type="gene ID" value="LOC114383951"/>
</dbReference>
<keyword evidence="8" id="KW-1185">Reference proteome</keyword>
<dbReference type="EMBL" id="QZWG01000002">
    <property type="protein sequence ID" value="RZC23879.1"/>
    <property type="molecule type" value="Genomic_DNA"/>
</dbReference>
<dbReference type="PANTHER" id="PTHR31170">
    <property type="entry name" value="BNAC04G53230D PROTEIN"/>
    <property type="match status" value="1"/>
</dbReference>
<dbReference type="AlphaFoldDB" id="A0A445LKU1"/>
<evidence type="ECO:0000313" key="3">
    <source>
        <dbReference type="EMBL" id="RZC23876.1"/>
    </source>
</evidence>
<name>A0A445LKU1_GLYSO</name>
<reference evidence="5 8" key="1">
    <citation type="submission" date="2018-09" db="EMBL/GenBank/DDBJ databases">
        <title>A high-quality reference genome of wild soybean provides a powerful tool to mine soybean genomes.</title>
        <authorList>
            <person name="Xie M."/>
            <person name="Chung C.Y.L."/>
            <person name="Li M.-W."/>
            <person name="Wong F.-L."/>
            <person name="Chan T.-F."/>
            <person name="Lam H.-M."/>
        </authorList>
    </citation>
    <scope>NUCLEOTIDE SEQUENCE [LARGE SCALE GENOMIC DNA]</scope>
    <source>
        <strain evidence="8">cv. W05</strain>
        <tissue evidence="5">Hypocotyl of etiolated seedlings</tissue>
    </source>
</reference>
<gene>
    <name evidence="5" type="ORF">D0Y65_003275</name>
</gene>
<evidence type="ECO:0000313" key="8">
    <source>
        <dbReference type="Proteomes" id="UP000289340"/>
    </source>
</evidence>
<dbReference type="PANTHER" id="PTHR31170:SF25">
    <property type="entry name" value="BNAA09G04570D PROTEIN"/>
    <property type="match status" value="1"/>
</dbReference>
<dbReference type="EMBL" id="QZWG01000002">
    <property type="protein sequence ID" value="RZC23880.1"/>
    <property type="molecule type" value="Genomic_DNA"/>
</dbReference>
<sequence>MDGASSVIPEYSEIGSTSSSESQAQAQYLETQLTNMLRKVDPEITELNEKCIYRVPEKFRRVNPKAYTPRVVSIGPFHNPRYSNGGDNLKLMEERKLKYLEKFLNRNKHLSMKGLFLRLIEKEKQIRGYYAEPVSYSSDDFLTMILVDACFIIEHFLRYYTGLTLTERDTLSEPCLLSDIYHDMILLENQLPFFVLEDIFNSAHPGMIVEFPYKDVKGINDDYAGPITDVESLSFIAITFHYFRKYNHYIIEPAHIDRPYHFIDLLRIFWLPIPIPPESLKSGFMDKLIPSASQLSEVGLIFKASLTPGLFDIKYDHHMGVMEIPCILINHKTETELRNILALEQCRYILSPNMTQYLFILDCLVNTDKDASILIDNKIFINWLGDANAVAKMFNSLCSNVGLPFISEECFSLCDNLVKFYENPRNKYKAIFYHEYFNTPWKKASTSAAVLLLLLTLIQTICSVISFF</sequence>
<evidence type="ECO:0000313" key="4">
    <source>
        <dbReference type="EMBL" id="RZC23877.1"/>
    </source>
</evidence>